<name>A0A127EIY3_CLOPF</name>
<dbReference type="PANTHER" id="PTHR37308">
    <property type="entry name" value="INTEGRAL MEMBRANE PROTEIN"/>
    <property type="match status" value="1"/>
</dbReference>
<feature type="transmembrane region" description="Helical" evidence="1">
    <location>
        <begin position="117"/>
        <end position="135"/>
    </location>
</feature>
<accession>A0A127EIY3</accession>
<feature type="transmembrane region" description="Helical" evidence="1">
    <location>
        <begin position="156"/>
        <end position="185"/>
    </location>
</feature>
<reference evidence="2 3" key="1">
    <citation type="journal article" date="2016" name="PLoS ONE">
        <title>Plasmid Characterization and Chromosome Analysis of Two netF+ Clostridium perfringens Isolates Associated with Foal and Canine Necrotizing Enteritis.</title>
        <authorList>
            <person name="Mehdizadeh Gohari I."/>
            <person name="Kropinski A.M."/>
            <person name="Weese S.J."/>
            <person name="Parreira V.R."/>
            <person name="Whitehead A.E."/>
            <person name="Boerlin P."/>
            <person name="Prescott J.F."/>
        </authorList>
    </citation>
    <scope>NUCLEOTIDE SEQUENCE [LARGE SCALE GENOMIC DNA]</scope>
    <source>
        <strain evidence="2 3">JP838</strain>
    </source>
</reference>
<dbReference type="OrthoDB" id="9793746at2"/>
<evidence type="ECO:0000256" key="1">
    <source>
        <dbReference type="SAM" id="Phobius"/>
    </source>
</evidence>
<feature type="transmembrane region" description="Helical" evidence="1">
    <location>
        <begin position="12"/>
        <end position="36"/>
    </location>
</feature>
<dbReference type="EMBL" id="CP010994">
    <property type="protein sequence ID" value="AMN35905.1"/>
    <property type="molecule type" value="Genomic_DNA"/>
</dbReference>
<dbReference type="AlphaFoldDB" id="A0A127EIY3"/>
<organism evidence="2 3">
    <name type="scientific">Clostridium perfringens</name>
    <dbReference type="NCBI Taxonomy" id="1502"/>
    <lineage>
        <taxon>Bacteria</taxon>
        <taxon>Bacillati</taxon>
        <taxon>Bacillota</taxon>
        <taxon>Clostridia</taxon>
        <taxon>Eubacteriales</taxon>
        <taxon>Clostridiaceae</taxon>
        <taxon>Clostridium</taxon>
    </lineage>
</organism>
<proteinExistence type="predicted"/>
<feature type="transmembrane region" description="Helical" evidence="1">
    <location>
        <begin position="266"/>
        <end position="287"/>
    </location>
</feature>
<dbReference type="RefSeq" id="WP_061428350.1">
    <property type="nucleotide sequence ID" value="NZ_CATNZO010000001.1"/>
</dbReference>
<feature type="transmembrane region" description="Helical" evidence="1">
    <location>
        <begin position="56"/>
        <end position="79"/>
    </location>
</feature>
<keyword evidence="1" id="KW-0472">Membrane</keyword>
<feature type="transmembrane region" description="Helical" evidence="1">
    <location>
        <begin position="205"/>
        <end position="227"/>
    </location>
</feature>
<dbReference type="PATRIC" id="fig|1502.177.peg.1869"/>
<evidence type="ECO:0000313" key="2">
    <source>
        <dbReference type="EMBL" id="AMN35905.1"/>
    </source>
</evidence>
<feature type="transmembrane region" description="Helical" evidence="1">
    <location>
        <begin position="86"/>
        <end position="105"/>
    </location>
</feature>
<dbReference type="PANTHER" id="PTHR37308:SF1">
    <property type="entry name" value="POLYPRENYL-PHOSPHATE TRANSPORTER"/>
    <property type="match status" value="1"/>
</dbReference>
<dbReference type="Proteomes" id="UP000070260">
    <property type="component" value="Chromosome"/>
</dbReference>
<protein>
    <submittedName>
        <fullName evidence="2">Membrane protein</fullName>
    </submittedName>
</protein>
<evidence type="ECO:0000313" key="3">
    <source>
        <dbReference type="Proteomes" id="UP000070260"/>
    </source>
</evidence>
<gene>
    <name evidence="2" type="ORF">JFP838_09110</name>
</gene>
<feature type="transmembrane region" description="Helical" evidence="1">
    <location>
        <begin position="239"/>
        <end position="260"/>
    </location>
</feature>
<dbReference type="Pfam" id="PF04018">
    <property type="entry name" value="VCA0040-like"/>
    <property type="match status" value="1"/>
</dbReference>
<keyword evidence="1" id="KW-0812">Transmembrane</keyword>
<dbReference type="InterPro" id="IPR007163">
    <property type="entry name" value="VCA0040-like"/>
</dbReference>
<keyword evidence="1" id="KW-1133">Transmembrane helix</keyword>
<sequence>MYVINFIRGFLMALADSVPGVSGGTIAFIMGFYNKFISSLNALTSAKKTDVSKKDAIIFLLKLGIGWITGMVLSILFIASIFDKEIYKISSLFTGFIIFSIPIIISEDKESLKKNYGYIIYAILGIAIVAAITYFNPATGSAKGTSLVLNEFSLPLALYVFFAGMIAISAMVLPGISGSTLLLIFGLYAPVVNGVKEVLTFNFSYLPMLMVFGLGVVVGIITTIRLIKFLLSNYRSQMIYFIIGLMIGSIYAVFMGPTTLEIPKAAMNLSSFNFLFFIIGGALILGLQQLKVYLEKKEKVSNI</sequence>